<dbReference type="OrthoDB" id="341323at2"/>
<proteinExistence type="predicted"/>
<sequence length="300" mass="32043">MVRNITKALLVFAVICSSFGLSAKSYITGGLGLQFDLGSLGDTIATDGLDSSTNYKATATDGTTGVLPRRAIIPENRLLSLQHTTMGLISAKTSGAMTGLTLSLGYEQDFGKAFFWRVNAHYTRKVMGGETNAKFAGQTFYDITWDYHALQVPVNVGIKMSVTEDTSFYIGAGVHYFNGGWSLAGSNRLSDVHNALSALPPTTPGLNTILGLVADGTDPSANWEKTTFQVSGVAPNWLLGAQTKISDKGSLYMEVETLFSFKYGIAHPRSAGGAVGLAPSVAYPQVLGGNQYRFGYKHEI</sequence>
<keyword evidence="1" id="KW-0732">Signal</keyword>
<evidence type="ECO:0000313" key="2">
    <source>
        <dbReference type="EMBL" id="PJZ48001.1"/>
    </source>
</evidence>
<reference evidence="2 3" key="1">
    <citation type="submission" date="2017-07" db="EMBL/GenBank/DDBJ databases">
        <title>Leptospira spp. isolated from tropical soils.</title>
        <authorList>
            <person name="Thibeaux R."/>
            <person name="Iraola G."/>
            <person name="Ferres I."/>
            <person name="Bierque E."/>
            <person name="Girault D."/>
            <person name="Soupe-Gilbert M.-E."/>
            <person name="Picardeau M."/>
            <person name="Goarant C."/>
        </authorList>
    </citation>
    <scope>NUCLEOTIDE SEQUENCE [LARGE SCALE GENOMIC DNA]</scope>
    <source>
        <strain evidence="2 3">FH4-C-A2</strain>
    </source>
</reference>
<accession>A0A2M9Y8W5</accession>
<dbReference type="Pfam" id="PF11389">
    <property type="entry name" value="Porin_OmpL1"/>
    <property type="match status" value="1"/>
</dbReference>
<dbReference type="EMBL" id="NPDR01000008">
    <property type="protein sequence ID" value="PJZ48001.1"/>
    <property type="molecule type" value="Genomic_DNA"/>
</dbReference>
<gene>
    <name evidence="2" type="ORF">CH362_15875</name>
</gene>
<evidence type="ECO:0000313" key="3">
    <source>
        <dbReference type="Proteomes" id="UP000231926"/>
    </source>
</evidence>
<dbReference type="RefSeq" id="WP_100711313.1">
    <property type="nucleotide sequence ID" value="NZ_NPDR01000008.1"/>
</dbReference>
<dbReference type="InterPro" id="IPR021058">
    <property type="entry name" value="Porin_OmpL1"/>
</dbReference>
<feature type="signal peptide" evidence="1">
    <location>
        <begin position="1"/>
        <end position="23"/>
    </location>
</feature>
<evidence type="ECO:0000256" key="1">
    <source>
        <dbReference type="SAM" id="SignalP"/>
    </source>
</evidence>
<dbReference type="AlphaFoldDB" id="A0A2M9Y8W5"/>
<keyword evidence="3" id="KW-1185">Reference proteome</keyword>
<dbReference type="GO" id="GO:0015288">
    <property type="term" value="F:porin activity"/>
    <property type="evidence" value="ECO:0007669"/>
    <property type="project" value="InterPro"/>
</dbReference>
<name>A0A2M9Y8W5_9LEPT</name>
<dbReference type="GO" id="GO:0005886">
    <property type="term" value="C:plasma membrane"/>
    <property type="evidence" value="ECO:0007669"/>
    <property type="project" value="InterPro"/>
</dbReference>
<comment type="caution">
    <text evidence="2">The sequence shown here is derived from an EMBL/GenBank/DDBJ whole genome shotgun (WGS) entry which is preliminary data.</text>
</comment>
<feature type="chain" id="PRO_5014806179" description="Porin OmpL1" evidence="1">
    <location>
        <begin position="24"/>
        <end position="300"/>
    </location>
</feature>
<organism evidence="2 3">
    <name type="scientific">Leptospira saintgironsiae</name>
    <dbReference type="NCBI Taxonomy" id="2023183"/>
    <lineage>
        <taxon>Bacteria</taxon>
        <taxon>Pseudomonadati</taxon>
        <taxon>Spirochaetota</taxon>
        <taxon>Spirochaetia</taxon>
        <taxon>Leptospirales</taxon>
        <taxon>Leptospiraceae</taxon>
        <taxon>Leptospira</taxon>
    </lineage>
</organism>
<dbReference type="Proteomes" id="UP000231926">
    <property type="component" value="Unassembled WGS sequence"/>
</dbReference>
<protein>
    <recommendedName>
        <fullName evidence="4">Porin OmpL1</fullName>
    </recommendedName>
</protein>
<evidence type="ECO:0008006" key="4">
    <source>
        <dbReference type="Google" id="ProtNLM"/>
    </source>
</evidence>